<keyword evidence="1" id="KW-0472">Membrane</keyword>
<dbReference type="Proteomes" id="UP000735302">
    <property type="component" value="Unassembled WGS sequence"/>
</dbReference>
<evidence type="ECO:0000313" key="3">
    <source>
        <dbReference type="Proteomes" id="UP000735302"/>
    </source>
</evidence>
<dbReference type="EMBL" id="BLXT01002187">
    <property type="protein sequence ID" value="GFN91916.1"/>
    <property type="molecule type" value="Genomic_DNA"/>
</dbReference>
<name>A0AAV3ZBR3_9GAST</name>
<accession>A0AAV3ZBR3</accession>
<reference evidence="2 3" key="1">
    <citation type="journal article" date="2021" name="Elife">
        <title>Chloroplast acquisition without the gene transfer in kleptoplastic sea slugs, Plakobranchus ocellatus.</title>
        <authorList>
            <person name="Maeda T."/>
            <person name="Takahashi S."/>
            <person name="Yoshida T."/>
            <person name="Shimamura S."/>
            <person name="Takaki Y."/>
            <person name="Nagai Y."/>
            <person name="Toyoda A."/>
            <person name="Suzuki Y."/>
            <person name="Arimoto A."/>
            <person name="Ishii H."/>
            <person name="Satoh N."/>
            <person name="Nishiyama T."/>
            <person name="Hasebe M."/>
            <person name="Maruyama T."/>
            <person name="Minagawa J."/>
            <person name="Obokata J."/>
            <person name="Shigenobu S."/>
        </authorList>
    </citation>
    <scope>NUCLEOTIDE SEQUENCE [LARGE SCALE GENOMIC DNA]</scope>
</reference>
<comment type="caution">
    <text evidence="2">The sequence shown here is derived from an EMBL/GenBank/DDBJ whole genome shotgun (WGS) entry which is preliminary data.</text>
</comment>
<keyword evidence="3" id="KW-1185">Reference proteome</keyword>
<protein>
    <submittedName>
        <fullName evidence="2">Uncharacterized protein</fullName>
    </submittedName>
</protein>
<dbReference type="AlphaFoldDB" id="A0AAV3ZBR3"/>
<keyword evidence="1" id="KW-1133">Transmembrane helix</keyword>
<organism evidence="2 3">
    <name type="scientific">Plakobranchus ocellatus</name>
    <dbReference type="NCBI Taxonomy" id="259542"/>
    <lineage>
        <taxon>Eukaryota</taxon>
        <taxon>Metazoa</taxon>
        <taxon>Spiralia</taxon>
        <taxon>Lophotrochozoa</taxon>
        <taxon>Mollusca</taxon>
        <taxon>Gastropoda</taxon>
        <taxon>Heterobranchia</taxon>
        <taxon>Euthyneura</taxon>
        <taxon>Panpulmonata</taxon>
        <taxon>Sacoglossa</taxon>
        <taxon>Placobranchoidea</taxon>
        <taxon>Plakobranchidae</taxon>
        <taxon>Plakobranchus</taxon>
    </lineage>
</organism>
<evidence type="ECO:0000313" key="2">
    <source>
        <dbReference type="EMBL" id="GFN91916.1"/>
    </source>
</evidence>
<keyword evidence="1" id="KW-0812">Transmembrane</keyword>
<evidence type="ECO:0000256" key="1">
    <source>
        <dbReference type="SAM" id="Phobius"/>
    </source>
</evidence>
<sequence length="108" mass="12181">MRGGGGGIIIIIIIIIIISSSSSNNNNNYYYEEMRTASKDNFFSDLKLSGPPSGQGADSGYRIRIRRIHADLRTGSLSTVPPMPLFWHNMKKQSAIVIRKYRVFRIFS</sequence>
<feature type="transmembrane region" description="Helical" evidence="1">
    <location>
        <begin position="6"/>
        <end position="25"/>
    </location>
</feature>
<proteinExistence type="predicted"/>
<gene>
    <name evidence="2" type="ORF">PoB_001842200</name>
</gene>